<dbReference type="RefSeq" id="WP_116221168.1">
    <property type="nucleotide sequence ID" value="NZ_CP038196.1"/>
</dbReference>
<sequence>MTSTQATRSLHIAAVACIFAAPAAVAAPTSYPLTIENCGESLTFESAPQKAVALGQNSAEIMLLLGLEDRMAATAFWPNKVLPELAEANEKVELLTVEFPTLESVLATEPDFVAAQLPTLLGNDSKVAKRSDFHDLGIPSYLSPSACSTLQNTGDAYGSRESLWNMELMYQEIDELSRIFDVADRGQALIADFRAREAALRETFGRNDDLTFLFWFSSPSPSDDAYLGGGNGPSGYIADILGGRNAIETETEWPTVGWEGIIAADPTVFVVAQVDRNRWDLDTAANKRDFLTNDPTVSQLDAVREGRIIEMRGAAMNPGIQTLYGAEEVGRKLEKLLPAKE</sequence>
<evidence type="ECO:0000256" key="1">
    <source>
        <dbReference type="SAM" id="SignalP"/>
    </source>
</evidence>
<dbReference type="AlphaFoldDB" id="A0A3D9XRD0"/>
<gene>
    <name evidence="3" type="ORF">BDD41_1455</name>
</gene>
<dbReference type="PROSITE" id="PS50983">
    <property type="entry name" value="FE_B12_PBP"/>
    <property type="match status" value="1"/>
</dbReference>
<keyword evidence="1" id="KW-0732">Signal</keyword>
<name>A0A3D9XRD0_PARVE</name>
<dbReference type="InterPro" id="IPR002491">
    <property type="entry name" value="ABC_transptr_periplasmic_BD"/>
</dbReference>
<feature type="signal peptide" evidence="1">
    <location>
        <begin position="1"/>
        <end position="26"/>
    </location>
</feature>
<feature type="chain" id="PRO_5017716864" evidence="1">
    <location>
        <begin position="27"/>
        <end position="341"/>
    </location>
</feature>
<proteinExistence type="predicted"/>
<organism evidence="3 4">
    <name type="scientific">Paracoccus versutus</name>
    <name type="common">Thiobacillus versutus</name>
    <dbReference type="NCBI Taxonomy" id="34007"/>
    <lineage>
        <taxon>Bacteria</taxon>
        <taxon>Pseudomonadati</taxon>
        <taxon>Pseudomonadota</taxon>
        <taxon>Alphaproteobacteria</taxon>
        <taxon>Rhodobacterales</taxon>
        <taxon>Paracoccaceae</taxon>
        <taxon>Paracoccus</taxon>
    </lineage>
</organism>
<feature type="domain" description="Fe/B12 periplasmic-binding" evidence="2">
    <location>
        <begin position="50"/>
        <end position="341"/>
    </location>
</feature>
<dbReference type="PANTHER" id="PTHR30535:SF7">
    <property type="entry name" value="IRON(III) DICITRATE-BINDING PROTEIN"/>
    <property type="match status" value="1"/>
</dbReference>
<evidence type="ECO:0000313" key="4">
    <source>
        <dbReference type="Proteomes" id="UP000256941"/>
    </source>
</evidence>
<protein>
    <submittedName>
        <fullName evidence="3">Iron complex transport system substrate-binding protein</fullName>
    </submittedName>
</protein>
<dbReference type="Gene3D" id="3.40.50.1980">
    <property type="entry name" value="Nitrogenase molybdenum iron protein domain"/>
    <property type="match status" value="2"/>
</dbReference>
<dbReference type="EMBL" id="QTUJ01000001">
    <property type="protein sequence ID" value="REF72955.1"/>
    <property type="molecule type" value="Genomic_DNA"/>
</dbReference>
<evidence type="ECO:0000259" key="2">
    <source>
        <dbReference type="PROSITE" id="PS50983"/>
    </source>
</evidence>
<evidence type="ECO:0000313" key="3">
    <source>
        <dbReference type="EMBL" id="REF72955.1"/>
    </source>
</evidence>
<comment type="caution">
    <text evidence="3">The sequence shown here is derived from an EMBL/GenBank/DDBJ whole genome shotgun (WGS) entry which is preliminary data.</text>
</comment>
<dbReference type="SUPFAM" id="SSF53807">
    <property type="entry name" value="Helical backbone' metal receptor"/>
    <property type="match status" value="1"/>
</dbReference>
<dbReference type="Proteomes" id="UP000256941">
    <property type="component" value="Unassembled WGS sequence"/>
</dbReference>
<dbReference type="PANTHER" id="PTHR30535">
    <property type="entry name" value="VITAMIN B12-BINDING PROTEIN"/>
    <property type="match status" value="1"/>
</dbReference>
<accession>A0A3D9XRD0</accession>
<dbReference type="InterPro" id="IPR050902">
    <property type="entry name" value="ABC_Transporter_SBP"/>
</dbReference>
<dbReference type="Pfam" id="PF01497">
    <property type="entry name" value="Peripla_BP_2"/>
    <property type="match status" value="1"/>
</dbReference>
<reference evidence="3 4" key="1">
    <citation type="submission" date="2018-08" db="EMBL/GenBank/DDBJ databases">
        <title>Genomic Encyclopedia of Archaeal and Bacterial Type Strains, Phase II (KMG-II): from individual species to whole genera.</title>
        <authorList>
            <person name="Goeker M."/>
        </authorList>
    </citation>
    <scope>NUCLEOTIDE SEQUENCE [LARGE SCALE GENOMIC DNA]</scope>
    <source>
        <strain evidence="3 4">DSM 17099</strain>
    </source>
</reference>